<accession>A0A0A9ET34</accession>
<name>A0A0A9ET34_ARUDO</name>
<reference evidence="1" key="2">
    <citation type="journal article" date="2015" name="Data Brief">
        <title>Shoot transcriptome of the giant reed, Arundo donax.</title>
        <authorList>
            <person name="Barrero R.A."/>
            <person name="Guerrero F.D."/>
            <person name="Moolhuijzen P."/>
            <person name="Goolsby J.A."/>
            <person name="Tidwell J."/>
            <person name="Bellgard S.E."/>
            <person name="Bellgard M.I."/>
        </authorList>
    </citation>
    <scope>NUCLEOTIDE SEQUENCE</scope>
    <source>
        <tissue evidence="1">Shoot tissue taken approximately 20 cm above the soil surface</tissue>
    </source>
</reference>
<dbReference type="EMBL" id="GBRH01195762">
    <property type="protein sequence ID" value="JAE02134.1"/>
    <property type="molecule type" value="Transcribed_RNA"/>
</dbReference>
<protein>
    <submittedName>
        <fullName evidence="1">Uncharacterized protein</fullName>
    </submittedName>
</protein>
<evidence type="ECO:0000313" key="1">
    <source>
        <dbReference type="EMBL" id="JAE02134.1"/>
    </source>
</evidence>
<reference evidence="1" key="1">
    <citation type="submission" date="2014-09" db="EMBL/GenBank/DDBJ databases">
        <authorList>
            <person name="Magalhaes I.L.F."/>
            <person name="Oliveira U."/>
            <person name="Santos F.R."/>
            <person name="Vidigal T.H.D.A."/>
            <person name="Brescovit A.D."/>
            <person name="Santos A.J."/>
        </authorList>
    </citation>
    <scope>NUCLEOTIDE SEQUENCE</scope>
    <source>
        <tissue evidence="1">Shoot tissue taken approximately 20 cm above the soil surface</tissue>
    </source>
</reference>
<sequence>MMKSTRFLAVSIATS</sequence>
<organism evidence="1">
    <name type="scientific">Arundo donax</name>
    <name type="common">Giant reed</name>
    <name type="synonym">Donax arundinaceus</name>
    <dbReference type="NCBI Taxonomy" id="35708"/>
    <lineage>
        <taxon>Eukaryota</taxon>
        <taxon>Viridiplantae</taxon>
        <taxon>Streptophyta</taxon>
        <taxon>Embryophyta</taxon>
        <taxon>Tracheophyta</taxon>
        <taxon>Spermatophyta</taxon>
        <taxon>Magnoliopsida</taxon>
        <taxon>Liliopsida</taxon>
        <taxon>Poales</taxon>
        <taxon>Poaceae</taxon>
        <taxon>PACMAD clade</taxon>
        <taxon>Arundinoideae</taxon>
        <taxon>Arundineae</taxon>
        <taxon>Arundo</taxon>
    </lineage>
</organism>
<proteinExistence type="predicted"/>